<evidence type="ECO:0000259" key="22">
    <source>
        <dbReference type="PROSITE" id="PS50927"/>
    </source>
</evidence>
<dbReference type="PANTHER" id="PTHR47976:SF27">
    <property type="entry name" value="RECEPTOR-LIKE SERINE_THREONINE-PROTEIN KINASE"/>
    <property type="match status" value="1"/>
</dbReference>
<dbReference type="InterPro" id="IPR017441">
    <property type="entry name" value="Protein_kinase_ATP_BS"/>
</dbReference>
<dbReference type="InterPro" id="IPR008271">
    <property type="entry name" value="Ser/Thr_kinase_AS"/>
</dbReference>
<reference evidence="24" key="1">
    <citation type="submission" date="2025-08" db="UniProtKB">
        <authorList>
            <consortium name="RefSeq"/>
        </authorList>
    </citation>
    <scope>IDENTIFICATION</scope>
    <source>
        <tissue evidence="24">Seedling</tissue>
    </source>
</reference>
<evidence type="ECO:0000259" key="21">
    <source>
        <dbReference type="PROSITE" id="PS50011"/>
    </source>
</evidence>
<keyword evidence="13" id="KW-0675">Receptor</keyword>
<keyword evidence="23" id="KW-1185">Reference proteome</keyword>
<keyword evidence="5 19" id="KW-0812">Transmembrane</keyword>
<gene>
    <name evidence="24" type="primary">LOC125423691</name>
</gene>
<evidence type="ECO:0000256" key="19">
    <source>
        <dbReference type="SAM" id="Phobius"/>
    </source>
</evidence>
<dbReference type="Gene3D" id="3.30.200.20">
    <property type="entry name" value="Phosphorylase Kinase, domain 1"/>
    <property type="match status" value="1"/>
</dbReference>
<dbReference type="SUPFAM" id="SSF51110">
    <property type="entry name" value="alpha-D-mannose-specific plant lectins"/>
    <property type="match status" value="2"/>
</dbReference>
<dbReference type="EC" id="2.7.11.1" evidence="17"/>
<dbReference type="InterPro" id="IPR024171">
    <property type="entry name" value="SRK-like_kinase"/>
</dbReference>
<evidence type="ECO:0000256" key="10">
    <source>
        <dbReference type="ARBA" id="ARBA00022989"/>
    </source>
</evidence>
<evidence type="ECO:0000256" key="17">
    <source>
        <dbReference type="PIRNR" id="PIRNR000641"/>
    </source>
</evidence>
<dbReference type="PROSITE" id="PS00107">
    <property type="entry name" value="PROTEIN_KINASE_ATP"/>
    <property type="match status" value="1"/>
</dbReference>
<dbReference type="InterPro" id="IPR000719">
    <property type="entry name" value="Prot_kinase_dom"/>
</dbReference>
<keyword evidence="7 17" id="KW-0547">Nucleotide-binding</keyword>
<keyword evidence="11 19" id="KW-0472">Membrane</keyword>
<evidence type="ECO:0000256" key="3">
    <source>
        <dbReference type="ARBA" id="ARBA00022536"/>
    </source>
</evidence>
<evidence type="ECO:0000256" key="4">
    <source>
        <dbReference type="ARBA" id="ARBA00022679"/>
    </source>
</evidence>
<evidence type="ECO:0000256" key="9">
    <source>
        <dbReference type="ARBA" id="ARBA00022840"/>
    </source>
</evidence>
<keyword evidence="9 17" id="KW-0067">ATP-binding</keyword>
<keyword evidence="10 19" id="KW-1133">Transmembrane helix</keyword>
<dbReference type="PROSITE" id="PS50011">
    <property type="entry name" value="PROTEIN_KINASE_DOM"/>
    <property type="match status" value="1"/>
</dbReference>
<evidence type="ECO:0000256" key="13">
    <source>
        <dbReference type="ARBA" id="ARBA00023170"/>
    </source>
</evidence>
<dbReference type="InterPro" id="IPR001480">
    <property type="entry name" value="Bulb-type_lectin_dom"/>
</dbReference>
<keyword evidence="2 17" id="KW-0723">Serine/threonine-protein kinase</keyword>
<evidence type="ECO:0000256" key="2">
    <source>
        <dbReference type="ARBA" id="ARBA00022527"/>
    </source>
</evidence>
<dbReference type="Gene3D" id="2.90.10.10">
    <property type="entry name" value="Bulb-type lectin domain"/>
    <property type="match status" value="2"/>
</dbReference>
<accession>A0ABM3IS96</accession>
<evidence type="ECO:0000313" key="23">
    <source>
        <dbReference type="Proteomes" id="UP001652623"/>
    </source>
</evidence>
<dbReference type="Gene3D" id="1.10.510.10">
    <property type="entry name" value="Transferase(Phosphotransferase) domain 1"/>
    <property type="match status" value="1"/>
</dbReference>
<dbReference type="SMART" id="SM00108">
    <property type="entry name" value="B_lectin"/>
    <property type="match status" value="1"/>
</dbReference>
<keyword evidence="14" id="KW-0325">Glycoprotein</keyword>
<keyword evidence="12" id="KW-1015">Disulfide bond</keyword>
<evidence type="ECO:0000256" key="15">
    <source>
        <dbReference type="ARBA" id="ARBA00047899"/>
    </source>
</evidence>
<dbReference type="RefSeq" id="XP_048334506.2">
    <property type="nucleotide sequence ID" value="XM_048478549.2"/>
</dbReference>
<dbReference type="PROSITE" id="PS00108">
    <property type="entry name" value="PROTEIN_KINASE_ST"/>
    <property type="match status" value="1"/>
</dbReference>
<sequence length="821" mass="92047">MASNSTATLFFLLLPISFLGVTSQQKHSAQINLGSSISPRSLRSSWSSPSGHFEFGFYHEGLGFKIGIWLVGTEQNTVVWTANRDDPPVTSNAILSLHQSGKLLLRTEHGQEKIIANTTYPSTSASMLDSGNFVLYNNHSHIIWESFQYPTDTILGDQLLSAGKELFSSLSDTDHSTGRFHLQMQLDGNLVLYPINTDNSSIDAYWSSETFGNGFKYHLYLNHTGLLAIVNTTSSEMVRSLSLGGGGSSSSENGQKVEIYRATIDSDGIFRLYYHGVDDKNNGKAKNAVMVWKALNNPCEVQGFCGINSFCAIFDDQPNCLCIPGSDFVDLNQKTLGCLRNYSDEGCVYGRENTTFYSMEKMENIMWGDIAYMEASMSMEECENSCLEDCNRGAALFKQDEEDYESDLCLKQKLPLRYLRRDFDNSITTTAFIKVGKKDETTTINGTNSVPTVLVPPGRTQQVITSKIVLIQILVLVIAFVIFSFVSLAISGLYIFKIRILRYKRLGEINGQMGCSGDDELIALRVFSYNELKKATDGFKEELGKGSFGAVYKGVLNRGRKLVAVKRLEKLIEEGEREFRAEMRAISRTNHKNLVRLMGYCAEDSKRLLVYEYMSNGSLADLLFKQAKRPDWNSRVRIAIDVAKGINYLHEQCRTPIIHCDVKPQNILMDDFWNAKISDFGLAKLLMPDQTRTFTGIRGTRGYLAPEWEKNTPISVKADVYSYGIVLLEIICCRRNLEMNVPTIDEIVLSCWIYKCFASRQLYKRGVGEDADKETLEKMVKVGLWCIQDEPVLRPSMKSVVLMLEGITDIASPPCPTSSSI</sequence>
<keyword evidence="8 17" id="KW-0418">Kinase</keyword>
<dbReference type="Pfam" id="PF00069">
    <property type="entry name" value="Pkinase"/>
    <property type="match status" value="1"/>
</dbReference>
<evidence type="ECO:0000256" key="5">
    <source>
        <dbReference type="ARBA" id="ARBA00022692"/>
    </source>
</evidence>
<dbReference type="Pfam" id="PF01453">
    <property type="entry name" value="B_lectin"/>
    <property type="match status" value="1"/>
</dbReference>
<evidence type="ECO:0000256" key="20">
    <source>
        <dbReference type="SAM" id="SignalP"/>
    </source>
</evidence>
<feature type="binding site" evidence="18">
    <location>
        <position position="566"/>
    </location>
    <ligand>
        <name>ATP</name>
        <dbReference type="ChEBI" id="CHEBI:30616"/>
    </ligand>
</feature>
<dbReference type="PANTHER" id="PTHR47976">
    <property type="entry name" value="G-TYPE LECTIN S-RECEPTOR-LIKE SERINE/THREONINE-PROTEIN KINASE SD2-5"/>
    <property type="match status" value="1"/>
</dbReference>
<comment type="similarity">
    <text evidence="17">Belongs to the protein kinase superfamily. Ser/Thr protein kinase family.</text>
</comment>
<dbReference type="Proteomes" id="UP001652623">
    <property type="component" value="Chromosome 7"/>
</dbReference>
<keyword evidence="3" id="KW-0245">EGF-like domain</keyword>
<name>A0ABM3IS96_ZIZJJ</name>
<feature type="transmembrane region" description="Helical" evidence="19">
    <location>
        <begin position="469"/>
        <end position="496"/>
    </location>
</feature>
<dbReference type="PIRSF" id="PIRSF000641">
    <property type="entry name" value="SRK"/>
    <property type="match status" value="1"/>
</dbReference>
<evidence type="ECO:0000256" key="18">
    <source>
        <dbReference type="PROSITE-ProRule" id="PRU10141"/>
    </source>
</evidence>
<dbReference type="InterPro" id="IPR051343">
    <property type="entry name" value="G-type_lectin_kinases/EP1-like"/>
</dbReference>
<dbReference type="SMART" id="SM00220">
    <property type="entry name" value="S_TKc"/>
    <property type="match status" value="1"/>
</dbReference>
<feature type="chain" id="PRO_5045234139" description="Receptor-like serine/threonine-protein kinase" evidence="20">
    <location>
        <begin position="25"/>
        <end position="821"/>
    </location>
</feature>
<comment type="catalytic activity">
    <reaction evidence="16 17">
        <text>L-seryl-[protein] + ATP = O-phospho-L-seryl-[protein] + ADP + H(+)</text>
        <dbReference type="Rhea" id="RHEA:17989"/>
        <dbReference type="Rhea" id="RHEA-COMP:9863"/>
        <dbReference type="Rhea" id="RHEA-COMP:11604"/>
        <dbReference type="ChEBI" id="CHEBI:15378"/>
        <dbReference type="ChEBI" id="CHEBI:29999"/>
        <dbReference type="ChEBI" id="CHEBI:30616"/>
        <dbReference type="ChEBI" id="CHEBI:83421"/>
        <dbReference type="ChEBI" id="CHEBI:456216"/>
        <dbReference type="EC" id="2.7.11.1"/>
    </reaction>
</comment>
<evidence type="ECO:0000256" key="1">
    <source>
        <dbReference type="ARBA" id="ARBA00004167"/>
    </source>
</evidence>
<evidence type="ECO:0000256" key="8">
    <source>
        <dbReference type="ARBA" id="ARBA00022777"/>
    </source>
</evidence>
<keyword evidence="4 17" id="KW-0808">Transferase</keyword>
<dbReference type="InterPro" id="IPR011009">
    <property type="entry name" value="Kinase-like_dom_sf"/>
</dbReference>
<protein>
    <recommendedName>
        <fullName evidence="17">Receptor-like serine/threonine-protein kinase</fullName>
        <ecNumber evidence="17">2.7.11.1</ecNumber>
    </recommendedName>
</protein>
<evidence type="ECO:0000256" key="6">
    <source>
        <dbReference type="ARBA" id="ARBA00022729"/>
    </source>
</evidence>
<keyword evidence="6 20" id="KW-0732">Signal</keyword>
<organism evidence="23 24">
    <name type="scientific">Ziziphus jujuba</name>
    <name type="common">Chinese jujube</name>
    <name type="synonym">Ziziphus sativa</name>
    <dbReference type="NCBI Taxonomy" id="326968"/>
    <lineage>
        <taxon>Eukaryota</taxon>
        <taxon>Viridiplantae</taxon>
        <taxon>Streptophyta</taxon>
        <taxon>Embryophyta</taxon>
        <taxon>Tracheophyta</taxon>
        <taxon>Spermatophyta</taxon>
        <taxon>Magnoliopsida</taxon>
        <taxon>eudicotyledons</taxon>
        <taxon>Gunneridae</taxon>
        <taxon>Pentapetalae</taxon>
        <taxon>rosids</taxon>
        <taxon>fabids</taxon>
        <taxon>Rosales</taxon>
        <taxon>Rhamnaceae</taxon>
        <taxon>Paliureae</taxon>
        <taxon>Ziziphus</taxon>
    </lineage>
</organism>
<feature type="domain" description="Bulb-type lectin" evidence="22">
    <location>
        <begin position="33"/>
        <end position="148"/>
    </location>
</feature>
<evidence type="ECO:0000256" key="16">
    <source>
        <dbReference type="ARBA" id="ARBA00048679"/>
    </source>
</evidence>
<dbReference type="InterPro" id="IPR036426">
    <property type="entry name" value="Bulb-type_lectin_dom_sf"/>
</dbReference>
<evidence type="ECO:0000256" key="12">
    <source>
        <dbReference type="ARBA" id="ARBA00023157"/>
    </source>
</evidence>
<dbReference type="PROSITE" id="PS50927">
    <property type="entry name" value="BULB_LECTIN"/>
    <property type="match status" value="1"/>
</dbReference>
<evidence type="ECO:0000256" key="11">
    <source>
        <dbReference type="ARBA" id="ARBA00023136"/>
    </source>
</evidence>
<evidence type="ECO:0000256" key="7">
    <source>
        <dbReference type="ARBA" id="ARBA00022741"/>
    </source>
</evidence>
<feature type="domain" description="Protein kinase" evidence="21">
    <location>
        <begin position="537"/>
        <end position="807"/>
    </location>
</feature>
<proteinExistence type="inferred from homology"/>
<comment type="subcellular location">
    <subcellularLocation>
        <location evidence="1">Membrane</location>
        <topology evidence="1">Single-pass membrane protein</topology>
    </subcellularLocation>
</comment>
<evidence type="ECO:0000313" key="24">
    <source>
        <dbReference type="RefSeq" id="XP_048334506.2"/>
    </source>
</evidence>
<dbReference type="SUPFAM" id="SSF56112">
    <property type="entry name" value="Protein kinase-like (PK-like)"/>
    <property type="match status" value="1"/>
</dbReference>
<feature type="signal peptide" evidence="20">
    <location>
        <begin position="1"/>
        <end position="24"/>
    </location>
</feature>
<dbReference type="GeneID" id="125423691"/>
<dbReference type="CDD" id="cd14066">
    <property type="entry name" value="STKc_IRAK"/>
    <property type="match status" value="1"/>
</dbReference>
<comment type="catalytic activity">
    <reaction evidence="15 17">
        <text>L-threonyl-[protein] + ATP = O-phospho-L-threonyl-[protein] + ADP + H(+)</text>
        <dbReference type="Rhea" id="RHEA:46608"/>
        <dbReference type="Rhea" id="RHEA-COMP:11060"/>
        <dbReference type="Rhea" id="RHEA-COMP:11605"/>
        <dbReference type="ChEBI" id="CHEBI:15378"/>
        <dbReference type="ChEBI" id="CHEBI:30013"/>
        <dbReference type="ChEBI" id="CHEBI:30616"/>
        <dbReference type="ChEBI" id="CHEBI:61977"/>
        <dbReference type="ChEBI" id="CHEBI:456216"/>
        <dbReference type="EC" id="2.7.11.1"/>
    </reaction>
</comment>
<evidence type="ECO:0000256" key="14">
    <source>
        <dbReference type="ARBA" id="ARBA00023180"/>
    </source>
</evidence>